<proteinExistence type="predicted"/>
<evidence type="ECO:0000313" key="2">
    <source>
        <dbReference type="EMBL" id="OHA85906.1"/>
    </source>
</evidence>
<dbReference type="STRING" id="1802730.A2591_04305"/>
<reference evidence="2 3" key="1">
    <citation type="journal article" date="2016" name="Nat. Commun.">
        <title>Thousands of microbial genomes shed light on interconnected biogeochemical processes in an aquifer system.</title>
        <authorList>
            <person name="Anantharaman K."/>
            <person name="Brown C.T."/>
            <person name="Hug L.A."/>
            <person name="Sharon I."/>
            <person name="Castelle C.J."/>
            <person name="Probst A.J."/>
            <person name="Thomas B.C."/>
            <person name="Singh A."/>
            <person name="Wilkins M.J."/>
            <person name="Karaoz U."/>
            <person name="Brodie E.L."/>
            <person name="Williams K.H."/>
            <person name="Hubbard S.S."/>
            <person name="Banfield J.F."/>
        </authorList>
    </citation>
    <scope>NUCLEOTIDE SEQUENCE [LARGE SCALE GENOMIC DNA]</scope>
</reference>
<evidence type="ECO:0000313" key="3">
    <source>
        <dbReference type="Proteomes" id="UP000178168"/>
    </source>
</evidence>
<evidence type="ECO:0000256" key="1">
    <source>
        <dbReference type="SAM" id="Phobius"/>
    </source>
</evidence>
<gene>
    <name evidence="2" type="ORF">A2591_04305</name>
</gene>
<feature type="transmembrane region" description="Helical" evidence="1">
    <location>
        <begin position="30"/>
        <end position="52"/>
    </location>
</feature>
<dbReference type="EMBL" id="MHUZ01000013">
    <property type="protein sequence ID" value="OHA85906.1"/>
    <property type="molecule type" value="Genomic_DNA"/>
</dbReference>
<comment type="caution">
    <text evidence="2">The sequence shown here is derived from an EMBL/GenBank/DDBJ whole genome shotgun (WGS) entry which is preliminary data.</text>
</comment>
<keyword evidence="1" id="KW-1133">Transmembrane helix</keyword>
<sequence length="197" mass="23109">MFDLQSLLQSWDAARREKVREGFFSEARRNLYTSVVMVLTTTFLVIAILVVVKPLDSFNWGRLWIIVPGTLLITWTGEQIRWVRNQLIPNDFYDRILWIPDKIFGALEMEVLRIKLTQAIAETAIPPIHHPQTQFVWNKKRELSRYAPRQRNNVVITDWMRGPEFFFGAGHRALILGDKGEIYWAYEKEGSFKPLDS</sequence>
<keyword evidence="1" id="KW-0812">Transmembrane</keyword>
<dbReference type="Proteomes" id="UP000178168">
    <property type="component" value="Unassembled WGS sequence"/>
</dbReference>
<accession>A0A1G2SLQ4</accession>
<protein>
    <submittedName>
        <fullName evidence="2">Uncharacterized protein</fullName>
    </submittedName>
</protein>
<name>A0A1G2SLQ4_9BACT</name>
<keyword evidence="1" id="KW-0472">Membrane</keyword>
<dbReference type="AlphaFoldDB" id="A0A1G2SLQ4"/>
<organism evidence="2 3">
    <name type="scientific">Candidatus Yonathbacteria bacterium RIFOXYD1_FULL_52_36</name>
    <dbReference type="NCBI Taxonomy" id="1802730"/>
    <lineage>
        <taxon>Bacteria</taxon>
        <taxon>Candidatus Yonathiibacteriota</taxon>
    </lineage>
</organism>